<organism evidence="2 3">
    <name type="scientific">Streptomyces mesophilus</name>
    <dbReference type="NCBI Taxonomy" id="1775132"/>
    <lineage>
        <taxon>Bacteria</taxon>
        <taxon>Bacillati</taxon>
        <taxon>Actinomycetota</taxon>
        <taxon>Actinomycetes</taxon>
        <taxon>Kitasatosporales</taxon>
        <taxon>Streptomycetaceae</taxon>
        <taxon>Streptomyces</taxon>
    </lineage>
</organism>
<feature type="coiled-coil region" evidence="1">
    <location>
        <begin position="193"/>
        <end position="220"/>
    </location>
</feature>
<gene>
    <name evidence="2" type="ORF">G6045_05780</name>
</gene>
<protein>
    <submittedName>
        <fullName evidence="2">Uncharacterized protein</fullName>
    </submittedName>
</protein>
<evidence type="ECO:0000256" key="1">
    <source>
        <dbReference type="SAM" id="Coils"/>
    </source>
</evidence>
<proteinExistence type="predicted"/>
<dbReference type="Proteomes" id="UP000481109">
    <property type="component" value="Unassembled WGS sequence"/>
</dbReference>
<reference evidence="2 3" key="1">
    <citation type="submission" date="2020-02" db="EMBL/GenBank/DDBJ databases">
        <title>Whole-genome analyses of novel actinobacteria.</title>
        <authorList>
            <person name="Sahin N."/>
            <person name="Tokatli A."/>
        </authorList>
    </citation>
    <scope>NUCLEOTIDE SEQUENCE [LARGE SCALE GENOMIC DNA]</scope>
    <source>
        <strain evidence="2 3">YC504</strain>
    </source>
</reference>
<dbReference type="EMBL" id="JAAKZW010000011">
    <property type="protein sequence ID" value="NGO75195.1"/>
    <property type="molecule type" value="Genomic_DNA"/>
</dbReference>
<keyword evidence="1" id="KW-0175">Coiled coil</keyword>
<evidence type="ECO:0000313" key="3">
    <source>
        <dbReference type="Proteomes" id="UP000481109"/>
    </source>
</evidence>
<sequence length="226" mass="24197">MPTTSQAKMISGVRDDLIDACMAQAGHADWVPAPDLPAVGGKTLTDWRYGIHDATLAAERGYHPAAAEQQAYDEAMSEGAVDESGADDSALRSCVSEADGDAPVAEAPLVAQQINGESFRASAKDPAVVDVFAKWASCMKEKGFTYTKPMEANDDPQFTNPDQVTKLEIDTAMADIECRDRFDVAKTWFDAEVTLQQAAIKEHQSELDGAKAEIASVVAKASEVAR</sequence>
<dbReference type="AlphaFoldDB" id="A0A6G4XCD5"/>
<dbReference type="RefSeq" id="WP_165330716.1">
    <property type="nucleotide sequence ID" value="NZ_JAAKZW010000011.1"/>
</dbReference>
<accession>A0A6G4XCD5</accession>
<evidence type="ECO:0000313" key="2">
    <source>
        <dbReference type="EMBL" id="NGO75195.1"/>
    </source>
</evidence>
<keyword evidence="3" id="KW-1185">Reference proteome</keyword>
<comment type="caution">
    <text evidence="2">The sequence shown here is derived from an EMBL/GenBank/DDBJ whole genome shotgun (WGS) entry which is preliminary data.</text>
</comment>
<name>A0A6G4XCD5_9ACTN</name>